<evidence type="ECO:0000313" key="2">
    <source>
        <dbReference type="EMBL" id="WPC20867.1"/>
    </source>
</evidence>
<keyword evidence="3" id="KW-1185">Reference proteome</keyword>
<evidence type="ECO:0000313" key="3">
    <source>
        <dbReference type="Proteomes" id="UP001302696"/>
    </source>
</evidence>
<dbReference type="EMBL" id="CP104778">
    <property type="protein sequence ID" value="WPC20867.1"/>
    <property type="molecule type" value="Genomic_DNA"/>
</dbReference>
<dbReference type="Pfam" id="PF04860">
    <property type="entry name" value="Phage_portal"/>
    <property type="match status" value="1"/>
</dbReference>
<dbReference type="InterPro" id="IPR006427">
    <property type="entry name" value="Portal_HK97"/>
</dbReference>
<reference evidence="3" key="1">
    <citation type="submission" date="2024-06" db="EMBL/GenBank/DDBJ databases">
        <authorList>
            <person name="Chang H.C."/>
            <person name="Mun S.Y."/>
        </authorList>
    </citation>
    <scope>NUCLEOTIDE SEQUENCE [LARGE SCALE GENOMIC DNA]</scope>
    <source>
        <strain evidence="3">KT1</strain>
    </source>
</reference>
<accession>A0ABZ0Q424</accession>
<proteinExistence type="predicted"/>
<organism evidence="2 3">
    <name type="scientific">Pediococcus inopinatus</name>
    <dbReference type="NCBI Taxonomy" id="114090"/>
    <lineage>
        <taxon>Bacteria</taxon>
        <taxon>Bacillati</taxon>
        <taxon>Bacillota</taxon>
        <taxon>Bacilli</taxon>
        <taxon>Lactobacillales</taxon>
        <taxon>Lactobacillaceae</taxon>
        <taxon>Pediococcus</taxon>
    </lineage>
</organism>
<dbReference type="InterPro" id="IPR006944">
    <property type="entry name" value="Phage/GTA_portal"/>
</dbReference>
<gene>
    <name evidence="2" type="ORF">N6G96_06035</name>
</gene>
<evidence type="ECO:0000256" key="1">
    <source>
        <dbReference type="SAM" id="MobiDB-lite"/>
    </source>
</evidence>
<dbReference type="Proteomes" id="UP001302696">
    <property type="component" value="Chromosome"/>
</dbReference>
<sequence>MSIISSFMDLFTRRKDSSFIYDIDLFQDTANRAYMKRLAIDEVLNFVARAASQTEFQVIQNKVPVKNDIYYHLNVRPNTDQSATDFWKDVVYKLLRDNEVLIIQDDSKDLLVADYFSRTERAVYPDTFSDVLVKDYQFKRTFSMDEVIYLTYSNDKLDNYITGLWGDYGKLIGRLYDIEMRNNQVRATVAVDTTTGTQEEQTQKLQSFINKIYKSFNENSVAIVPTTRGFEYKEVSGGTGVKNLAFSETDSVKNAFIDDVASLVGVPSALIHGSNAENKENMQLFNTYCLRYILKIIRDELNAKFVEPEDLMNEKMHIKSVGIDRPSIVDMAESIDKLGSSGMVTQNEVREAIGLPPRADGDQIVMTKNYTTKGGENDDNENQR</sequence>
<dbReference type="NCBIfam" id="TIGR01537">
    <property type="entry name" value="portal_HK97"/>
    <property type="match status" value="1"/>
</dbReference>
<feature type="region of interest" description="Disordered" evidence="1">
    <location>
        <begin position="355"/>
        <end position="384"/>
    </location>
</feature>
<dbReference type="RefSeq" id="WP_323708955.1">
    <property type="nucleotide sequence ID" value="NZ_CP104778.1"/>
</dbReference>
<protein>
    <submittedName>
        <fullName evidence="2">Phage portal protein</fullName>
    </submittedName>
</protein>
<name>A0ABZ0Q424_9LACO</name>